<feature type="region of interest" description="Disordered" evidence="1">
    <location>
        <begin position="485"/>
        <end position="552"/>
    </location>
</feature>
<feature type="compositionally biased region" description="Pro residues" evidence="1">
    <location>
        <begin position="310"/>
        <end position="319"/>
    </location>
</feature>
<feature type="compositionally biased region" description="Low complexity" evidence="1">
    <location>
        <begin position="528"/>
        <end position="544"/>
    </location>
</feature>
<feature type="compositionally biased region" description="Basic and acidic residues" evidence="1">
    <location>
        <begin position="568"/>
        <end position="586"/>
    </location>
</feature>
<dbReference type="EMBL" id="JARBHB010000014">
    <property type="protein sequence ID" value="KAJ8869048.1"/>
    <property type="molecule type" value="Genomic_DNA"/>
</dbReference>
<evidence type="ECO:0000313" key="3">
    <source>
        <dbReference type="Proteomes" id="UP001159363"/>
    </source>
</evidence>
<accession>A0ABQ9G9E3</accession>
<proteinExistence type="predicted"/>
<gene>
    <name evidence="2" type="ORF">PR048_030599</name>
</gene>
<feature type="region of interest" description="Disordered" evidence="1">
    <location>
        <begin position="285"/>
        <end position="337"/>
    </location>
</feature>
<evidence type="ECO:0000313" key="2">
    <source>
        <dbReference type="EMBL" id="KAJ8869048.1"/>
    </source>
</evidence>
<comment type="caution">
    <text evidence="2">The sequence shown here is derived from an EMBL/GenBank/DDBJ whole genome shotgun (WGS) entry which is preliminary data.</text>
</comment>
<feature type="region of interest" description="Disordered" evidence="1">
    <location>
        <begin position="568"/>
        <end position="635"/>
    </location>
</feature>
<reference evidence="2 3" key="1">
    <citation type="submission" date="2023-02" db="EMBL/GenBank/DDBJ databases">
        <title>LHISI_Scaffold_Assembly.</title>
        <authorList>
            <person name="Stuart O.P."/>
            <person name="Cleave R."/>
            <person name="Magrath M.J.L."/>
            <person name="Mikheyev A.S."/>
        </authorList>
    </citation>
    <scope>NUCLEOTIDE SEQUENCE [LARGE SCALE GENOMIC DNA]</scope>
    <source>
        <strain evidence="2">Daus_M_001</strain>
        <tissue evidence="2">Leg muscle</tissue>
    </source>
</reference>
<protein>
    <submittedName>
        <fullName evidence="2">Uncharacterized protein</fullName>
    </submittedName>
</protein>
<name>A0ABQ9G9E3_9NEOP</name>
<sequence length="635" mass="70519">MEGVPALGPLNLLNILLQKNLMDYQKSFSARPNGATEGVVVRLLASHQGKPRVQFPVGSLPDFRTMMPLVGGFSRGSPVPPFRFILALLHTHLTSFSVSQDPDVKSRSNLPALLFYRWLSRSNGRFIIATMHFLSAPVLVTSSCCVRRVRTALIKRQLTLQHFTTVVEVRREAFNVVETSPSLRFPRGRSMSEKVSELSSDSTYDVTSVDRHAQEHSAGASCAVLPENHLGSLLTQPGRCFLFFIILFLARRSFSDSLSYWSCQGHGASPPAPFLHCRPIPPGLDGAGSRSAADKKPLPRPLRKTTNSPFGPPSHPPSSRPSSGQEKRLSKAKSMEIAARPGRPRTSLLWFTVAFHSVEDYALCLTPHCLTRYDLGSSFEPRWCNRPLVSEFVVRAHVHIRMSLLATGLSDVLFGFSIVENNFAASPCPLLDTCSYTNRGTRVCCSELDHIMEIPVRKPSTFQEDGIGFSQAISGEKFPSAAVAAQRTPPRADQDIVRDQDLSTSPREIPPTPSSRLEPGKTTTQIKSRGSFGSCFSEGGSSIRGPRRRSREERRREIFFFRPVVESRNENQREARRKTKKEEVRNNPHGGVNPIWQVIKVSDEERYPQEPVFPSERSLGLPGPASRLSTISARP</sequence>
<organism evidence="2 3">
    <name type="scientific">Dryococelus australis</name>
    <dbReference type="NCBI Taxonomy" id="614101"/>
    <lineage>
        <taxon>Eukaryota</taxon>
        <taxon>Metazoa</taxon>
        <taxon>Ecdysozoa</taxon>
        <taxon>Arthropoda</taxon>
        <taxon>Hexapoda</taxon>
        <taxon>Insecta</taxon>
        <taxon>Pterygota</taxon>
        <taxon>Neoptera</taxon>
        <taxon>Polyneoptera</taxon>
        <taxon>Phasmatodea</taxon>
        <taxon>Verophasmatodea</taxon>
        <taxon>Anareolatae</taxon>
        <taxon>Phasmatidae</taxon>
        <taxon>Eurycanthinae</taxon>
        <taxon>Dryococelus</taxon>
    </lineage>
</organism>
<keyword evidence="3" id="KW-1185">Reference proteome</keyword>
<evidence type="ECO:0000256" key="1">
    <source>
        <dbReference type="SAM" id="MobiDB-lite"/>
    </source>
</evidence>
<dbReference type="Proteomes" id="UP001159363">
    <property type="component" value="Chromosome 13"/>
</dbReference>
<feature type="compositionally biased region" description="Basic and acidic residues" evidence="1">
    <location>
        <begin position="490"/>
        <end position="501"/>
    </location>
</feature>